<evidence type="ECO:0000313" key="4">
    <source>
        <dbReference type="Proteomes" id="UP001199816"/>
    </source>
</evidence>
<evidence type="ECO:0000313" key="3">
    <source>
        <dbReference type="EMBL" id="MCD2426172.1"/>
    </source>
</evidence>
<accession>A0ABS8PYM5</accession>
<evidence type="ECO:0008006" key="5">
    <source>
        <dbReference type="Google" id="ProtNLM"/>
    </source>
</evidence>
<feature type="chain" id="PRO_5045837559" description="F5/8 type C domain-containing protein" evidence="2">
    <location>
        <begin position="19"/>
        <end position="207"/>
    </location>
</feature>
<feature type="signal peptide" evidence="2">
    <location>
        <begin position="1"/>
        <end position="18"/>
    </location>
</feature>
<feature type="transmembrane region" description="Helical" evidence="1">
    <location>
        <begin position="127"/>
        <end position="144"/>
    </location>
</feature>
<sequence>MKLKSLFLLLTITGLSLAAGAQGALYPASGSGNAGAVSVDWVLGSLSTDGGPADIALPVQFGNISASINNQRLLVQWTTETETNNDHFDIEVSGDGTHFKKIAAVASKAPGGNATSPLQYEYETGRTGMTLAMGLGLFLAAGLFVKCKRNYGYPLVVFLLAVAFTTGCNKKDLSLEPINPISYLRIGQIDKDGTKAYSKVIHVTQDQ</sequence>
<evidence type="ECO:0000256" key="2">
    <source>
        <dbReference type="SAM" id="SignalP"/>
    </source>
</evidence>
<dbReference type="Proteomes" id="UP001199816">
    <property type="component" value="Unassembled WGS sequence"/>
</dbReference>
<keyword evidence="1" id="KW-0812">Transmembrane</keyword>
<gene>
    <name evidence="3" type="ORF">LQ567_25530</name>
</gene>
<organism evidence="3 4">
    <name type="scientific">Niabella pedocola</name>
    <dbReference type="NCBI Taxonomy" id="1752077"/>
    <lineage>
        <taxon>Bacteria</taxon>
        <taxon>Pseudomonadati</taxon>
        <taxon>Bacteroidota</taxon>
        <taxon>Chitinophagia</taxon>
        <taxon>Chitinophagales</taxon>
        <taxon>Chitinophagaceae</taxon>
        <taxon>Niabella</taxon>
    </lineage>
</organism>
<proteinExistence type="predicted"/>
<evidence type="ECO:0000256" key="1">
    <source>
        <dbReference type="SAM" id="Phobius"/>
    </source>
</evidence>
<keyword evidence="2" id="KW-0732">Signal</keyword>
<protein>
    <recommendedName>
        <fullName evidence="5">F5/8 type C domain-containing protein</fullName>
    </recommendedName>
</protein>
<keyword evidence="1" id="KW-0472">Membrane</keyword>
<comment type="caution">
    <text evidence="3">The sequence shown here is derived from an EMBL/GenBank/DDBJ whole genome shotgun (WGS) entry which is preliminary data.</text>
</comment>
<dbReference type="EMBL" id="JAJNEC010000008">
    <property type="protein sequence ID" value="MCD2426172.1"/>
    <property type="molecule type" value="Genomic_DNA"/>
</dbReference>
<keyword evidence="1" id="KW-1133">Transmembrane helix</keyword>
<dbReference type="RefSeq" id="WP_231008760.1">
    <property type="nucleotide sequence ID" value="NZ_JAJNEC010000008.1"/>
</dbReference>
<feature type="transmembrane region" description="Helical" evidence="1">
    <location>
        <begin position="151"/>
        <end position="167"/>
    </location>
</feature>
<keyword evidence="4" id="KW-1185">Reference proteome</keyword>
<name>A0ABS8PYM5_9BACT</name>
<reference evidence="3 4" key="1">
    <citation type="submission" date="2021-11" db="EMBL/GenBank/DDBJ databases">
        <title>Genomic of Niabella pedocola.</title>
        <authorList>
            <person name="Wu T."/>
        </authorList>
    </citation>
    <scope>NUCLEOTIDE SEQUENCE [LARGE SCALE GENOMIC DNA]</scope>
    <source>
        <strain evidence="3 4">JCM 31011</strain>
    </source>
</reference>